<reference evidence="1" key="1">
    <citation type="submission" date="2019-08" db="EMBL/GenBank/DDBJ databases">
        <authorList>
            <person name="Kucharzyk K."/>
            <person name="Murdoch R.W."/>
            <person name="Higgins S."/>
            <person name="Loffler F."/>
        </authorList>
    </citation>
    <scope>NUCLEOTIDE SEQUENCE</scope>
</reference>
<comment type="caution">
    <text evidence="1">The sequence shown here is derived from an EMBL/GenBank/DDBJ whole genome shotgun (WGS) entry which is preliminary data.</text>
</comment>
<dbReference type="AlphaFoldDB" id="A0A645E472"/>
<dbReference type="EMBL" id="VSSQ01042078">
    <property type="protein sequence ID" value="MPM95603.1"/>
    <property type="molecule type" value="Genomic_DNA"/>
</dbReference>
<organism evidence="1">
    <name type="scientific">bioreactor metagenome</name>
    <dbReference type="NCBI Taxonomy" id="1076179"/>
    <lineage>
        <taxon>unclassified sequences</taxon>
        <taxon>metagenomes</taxon>
        <taxon>ecological metagenomes</taxon>
    </lineage>
</organism>
<gene>
    <name evidence="1" type="ORF">SDC9_142758</name>
</gene>
<sequence length="90" mass="9538">MLGKNRREMLKEIKKQHHGKTAYNGAPQSIATGFPGALQIGVHSEHGTHTGKGRVAVNKGVNKCAQGAGNGCFKIAHADFGDSKRFVLLG</sequence>
<evidence type="ECO:0000313" key="1">
    <source>
        <dbReference type="EMBL" id="MPM95603.1"/>
    </source>
</evidence>
<accession>A0A645E472</accession>
<name>A0A645E472_9ZZZZ</name>
<proteinExistence type="predicted"/>
<protein>
    <submittedName>
        <fullName evidence="1">Uncharacterized protein</fullName>
    </submittedName>
</protein>